<dbReference type="CDD" id="cd07380">
    <property type="entry name" value="MPP_CWF19_N"/>
    <property type="match status" value="1"/>
</dbReference>
<dbReference type="GO" id="GO:0061632">
    <property type="term" value="F:RNA lariat debranching enzyme activator activity"/>
    <property type="evidence" value="ECO:0007669"/>
    <property type="project" value="TreeGrafter"/>
</dbReference>
<dbReference type="InterPro" id="IPR040194">
    <property type="entry name" value="Cwf19-like"/>
</dbReference>
<sequence>MASQSSKIFVTGSINGQFQTVFEKIAALHAKNNFSFGIIAGDLFADPLSTTTEDEEFVTALIDGKIEIALPLYFAIGAFPLPDRIVEKLESNGGEVCTNLYFLGKRTTIKTSEGIIITALGGSLDPNIIGVSKDKYPPFYNEDDAKALQEVRSTELLITSQWPFGIRSGSKVELALPNPVEQSCIADLCSTLKPKYHFSTTPASFYEREPFFHAPTEAAPDAYPVTRFISLAPFGNPHKAKWIYAFNLDPQAAPPVTIPTGTTASPLSFNSKKRAAADSVPFSRFAQDDTHSHSYSSPHTDRYRPSKRNRRAPPPAPSECYFCLSSPTLATHLITSIGSDVYLTTSKGPLSTAETFPSLPFPGHMLIIPLTHSPTIASISDPESQRSTYQEMRRYQGALNSMLADRAAGVLGSVTWEVSRSKGVHTHWQYLPVSAELVRKGLVDAAFKVSAENQQFPVFRIGDPGDGLESAPDDFFRVVVWAPESESESKALDETGTGKENGRNGAGEDVEMKGVGDVDGKVVTGKETKMYLVLDDSFRFDLQFGRKVMAKLLGLESRMQWQDCGQSHEDEVGDAEEFKKVFKAFDFSLEEE</sequence>
<dbReference type="EMBL" id="ML991840">
    <property type="protein sequence ID" value="KAF2230525.1"/>
    <property type="molecule type" value="Genomic_DNA"/>
</dbReference>
<dbReference type="InterPro" id="IPR006768">
    <property type="entry name" value="Cwf19-like_C_dom-1"/>
</dbReference>
<reference evidence="4" key="1">
    <citation type="journal article" date="2020" name="Stud. Mycol.">
        <title>101 Dothideomycetes genomes: a test case for predicting lifestyles and emergence of pathogens.</title>
        <authorList>
            <person name="Haridas S."/>
            <person name="Albert R."/>
            <person name="Binder M."/>
            <person name="Bloem J."/>
            <person name="Labutti K."/>
            <person name="Salamov A."/>
            <person name="Andreopoulos B."/>
            <person name="Baker S."/>
            <person name="Barry K."/>
            <person name="Bills G."/>
            <person name="Bluhm B."/>
            <person name="Cannon C."/>
            <person name="Castanera R."/>
            <person name="Culley D."/>
            <person name="Daum C."/>
            <person name="Ezra D."/>
            <person name="Gonzalez J."/>
            <person name="Henrissat B."/>
            <person name="Kuo A."/>
            <person name="Liang C."/>
            <person name="Lipzen A."/>
            <person name="Lutzoni F."/>
            <person name="Magnuson J."/>
            <person name="Mondo S."/>
            <person name="Nolan M."/>
            <person name="Ohm R."/>
            <person name="Pangilinan J."/>
            <person name="Park H.-J."/>
            <person name="Ramirez L."/>
            <person name="Alfaro M."/>
            <person name="Sun H."/>
            <person name="Tritt A."/>
            <person name="Yoshinaga Y."/>
            <person name="Zwiers L.-H."/>
            <person name="Turgeon B."/>
            <person name="Goodwin S."/>
            <person name="Spatafora J."/>
            <person name="Crous P."/>
            <person name="Grigoriev I."/>
        </authorList>
    </citation>
    <scope>NUCLEOTIDE SEQUENCE</scope>
    <source>
        <strain evidence="4">Tuck. ex Michener</strain>
    </source>
</reference>
<dbReference type="Pfam" id="PF04677">
    <property type="entry name" value="CwfJ_C_1"/>
    <property type="match status" value="1"/>
</dbReference>
<dbReference type="Proteomes" id="UP000800092">
    <property type="component" value="Unassembled WGS sequence"/>
</dbReference>
<feature type="region of interest" description="Disordered" evidence="1">
    <location>
        <begin position="487"/>
        <end position="508"/>
    </location>
</feature>
<evidence type="ECO:0000313" key="5">
    <source>
        <dbReference type="Proteomes" id="UP000800092"/>
    </source>
</evidence>
<protein>
    <submittedName>
        <fullName evidence="4">CwfJ domain protein</fullName>
    </submittedName>
</protein>
<accession>A0A6A6GXQ1</accession>
<dbReference type="AlphaFoldDB" id="A0A6A6GXQ1"/>
<feature type="domain" description="Cwf19-like C-terminal" evidence="3">
    <location>
        <begin position="316"/>
        <end position="440"/>
    </location>
</feature>
<dbReference type="GO" id="GO:0000398">
    <property type="term" value="P:mRNA splicing, via spliceosome"/>
    <property type="evidence" value="ECO:0007669"/>
    <property type="project" value="TreeGrafter"/>
</dbReference>
<name>A0A6A6GXQ1_VIRVR</name>
<dbReference type="OrthoDB" id="444325at2759"/>
<dbReference type="PANTHER" id="PTHR12072">
    <property type="entry name" value="CWF19, CELL CYCLE CONTROL PROTEIN"/>
    <property type="match status" value="1"/>
</dbReference>
<dbReference type="GO" id="GO:0071014">
    <property type="term" value="C:post-mRNA release spliceosomal complex"/>
    <property type="evidence" value="ECO:0007669"/>
    <property type="project" value="TreeGrafter"/>
</dbReference>
<evidence type="ECO:0000256" key="1">
    <source>
        <dbReference type="SAM" id="MobiDB-lite"/>
    </source>
</evidence>
<dbReference type="Pfam" id="PF04676">
    <property type="entry name" value="CwfJ_C_2"/>
    <property type="match status" value="1"/>
</dbReference>
<keyword evidence="5" id="KW-1185">Reference proteome</keyword>
<feature type="compositionally biased region" description="Basic and acidic residues" evidence="1">
    <location>
        <begin position="487"/>
        <end position="502"/>
    </location>
</feature>
<gene>
    <name evidence="4" type="ORF">EV356DRAFT_579976</name>
</gene>
<organism evidence="4 5">
    <name type="scientific">Viridothelium virens</name>
    <name type="common">Speckled blister lichen</name>
    <name type="synonym">Trypethelium virens</name>
    <dbReference type="NCBI Taxonomy" id="1048519"/>
    <lineage>
        <taxon>Eukaryota</taxon>
        <taxon>Fungi</taxon>
        <taxon>Dikarya</taxon>
        <taxon>Ascomycota</taxon>
        <taxon>Pezizomycotina</taxon>
        <taxon>Dothideomycetes</taxon>
        <taxon>Dothideomycetes incertae sedis</taxon>
        <taxon>Trypetheliales</taxon>
        <taxon>Trypetheliaceae</taxon>
        <taxon>Viridothelium</taxon>
    </lineage>
</organism>
<proteinExistence type="predicted"/>
<dbReference type="PANTHER" id="PTHR12072:SF4">
    <property type="entry name" value="CWF19-LIKE PROTEIN 1"/>
    <property type="match status" value="1"/>
</dbReference>
<dbReference type="InterPro" id="IPR006767">
    <property type="entry name" value="Cwf19-like_C_dom-2"/>
</dbReference>
<feature type="region of interest" description="Disordered" evidence="1">
    <location>
        <begin position="287"/>
        <end position="314"/>
    </location>
</feature>
<feature type="domain" description="Cwf19-like protein C-terminal" evidence="2">
    <location>
        <begin position="529"/>
        <end position="587"/>
    </location>
</feature>
<evidence type="ECO:0000259" key="3">
    <source>
        <dbReference type="Pfam" id="PF04677"/>
    </source>
</evidence>
<evidence type="ECO:0000259" key="2">
    <source>
        <dbReference type="Pfam" id="PF04676"/>
    </source>
</evidence>
<evidence type="ECO:0000313" key="4">
    <source>
        <dbReference type="EMBL" id="KAF2230525.1"/>
    </source>
</evidence>